<dbReference type="Pfam" id="PF07760">
    <property type="entry name" value="DUF1616"/>
    <property type="match status" value="1"/>
</dbReference>
<dbReference type="Proteomes" id="UP000293535">
    <property type="component" value="Unassembled WGS sequence"/>
</dbReference>
<dbReference type="EMBL" id="RZIG01000004">
    <property type="protein sequence ID" value="RYJ07780.1"/>
    <property type="molecule type" value="Genomic_DNA"/>
</dbReference>
<gene>
    <name evidence="3" type="ORF">ELS20_16870</name>
</gene>
<feature type="transmembrane region" description="Helical" evidence="1">
    <location>
        <begin position="171"/>
        <end position="189"/>
    </location>
</feature>
<feature type="transmembrane region" description="Helical" evidence="1">
    <location>
        <begin position="42"/>
        <end position="63"/>
    </location>
</feature>
<comment type="caution">
    <text evidence="3">The sequence shown here is derived from an EMBL/GenBank/DDBJ whole genome shotgun (WGS) entry which is preliminary data.</text>
</comment>
<evidence type="ECO:0000259" key="2">
    <source>
        <dbReference type="Pfam" id="PF07760"/>
    </source>
</evidence>
<evidence type="ECO:0000313" key="3">
    <source>
        <dbReference type="EMBL" id="RYJ07780.1"/>
    </source>
</evidence>
<keyword evidence="1" id="KW-1133">Transmembrane helix</keyword>
<evidence type="ECO:0000256" key="1">
    <source>
        <dbReference type="SAM" id="Phobius"/>
    </source>
</evidence>
<feature type="transmembrane region" description="Helical" evidence="1">
    <location>
        <begin position="87"/>
        <end position="110"/>
    </location>
</feature>
<name>A0A482SZY1_HALHI</name>
<protein>
    <submittedName>
        <fullName evidence="3">DUF1616 domain-containing protein</fullName>
    </submittedName>
</protein>
<dbReference type="RefSeq" id="WP_129756233.1">
    <property type="nucleotide sequence ID" value="NZ_JAFKAA010000004.1"/>
</dbReference>
<organism evidence="3 4">
    <name type="scientific">Haloarcula hispanica</name>
    <dbReference type="NCBI Taxonomy" id="51589"/>
    <lineage>
        <taxon>Archaea</taxon>
        <taxon>Methanobacteriati</taxon>
        <taxon>Methanobacteriota</taxon>
        <taxon>Stenosarchaea group</taxon>
        <taxon>Halobacteria</taxon>
        <taxon>Halobacteriales</taxon>
        <taxon>Haloarculaceae</taxon>
        <taxon>Haloarcula</taxon>
    </lineage>
</organism>
<reference evidence="3 4" key="1">
    <citation type="submission" date="2018-12" db="EMBL/GenBank/DDBJ databases">
        <title>Draft genome sequence of Haloarcula hispinica strain 18.1, an halophilic archaeon isolated from Chott El Jerid of Southern Tunisia.</title>
        <authorList>
            <person name="Najjari A."/>
            <person name="Ben Dhia O."/>
            <person name="Ferjani R."/>
            <person name="Mahjoubi M."/>
            <person name="Sghaier H."/>
            <person name="Elshahed M."/>
            <person name="Ouzari H.I."/>
            <person name="Cherid A."/>
            <person name="Youssef N."/>
        </authorList>
    </citation>
    <scope>NUCLEOTIDE SEQUENCE [LARGE SCALE GENOMIC DNA]</scope>
    <source>
        <strain evidence="3 4">18.1</strain>
    </source>
</reference>
<sequence>MATDADANIETETLPIDLLLVGLLGFWHLGVAQGYFEQSPAGIFLGLGAVLVAPGYALVALLFPRGSSESGGLFDNREGRISAGERLLLAVGSSVCIVPLLGLGLVLGSLGATTGSYQFAISVTTVLLTFAATIRRARVPSNVRFSPLRWMTTVRSQTFSTPSGGVPTIRILLVFGLLLSGTGIGYAAISTERGEQFTEFALVTESADGEPIASEYPSQIPLGSSRTVQVSIGNHEGQELNYTVVVIAQRIENGSVLATARIDRFRNRVGAGDTLKRPHELTLKRPHELSPTLVGDHIRVSYLLYRNEPPVEANPRPENAYRRTHIWVNVTSG</sequence>
<evidence type="ECO:0000313" key="4">
    <source>
        <dbReference type="Proteomes" id="UP000293535"/>
    </source>
</evidence>
<keyword evidence="1" id="KW-0812">Transmembrane</keyword>
<accession>A0A482SZY1</accession>
<proteinExistence type="predicted"/>
<dbReference type="AlphaFoldDB" id="A0A482SZY1"/>
<feature type="transmembrane region" description="Helical" evidence="1">
    <location>
        <begin position="116"/>
        <end position="134"/>
    </location>
</feature>
<feature type="domain" description="DUF1616" evidence="2">
    <location>
        <begin position="22"/>
        <end position="329"/>
    </location>
</feature>
<keyword evidence="1" id="KW-0472">Membrane</keyword>
<dbReference type="InterPro" id="IPR011674">
    <property type="entry name" value="DUF1616"/>
</dbReference>
<feature type="transmembrane region" description="Helical" evidence="1">
    <location>
        <begin position="18"/>
        <end position="36"/>
    </location>
</feature>